<gene>
    <name evidence="1" type="ORF">COV53_02145</name>
</gene>
<evidence type="ECO:0000313" key="1">
    <source>
        <dbReference type="EMBL" id="PIR08599.1"/>
    </source>
</evidence>
<dbReference type="EMBL" id="PCWS01000049">
    <property type="protein sequence ID" value="PIR08599.1"/>
    <property type="molecule type" value="Genomic_DNA"/>
</dbReference>
<name>A0A2H0NI86_9BACT</name>
<reference evidence="1 2" key="1">
    <citation type="submission" date="2017-09" db="EMBL/GenBank/DDBJ databases">
        <title>Depth-based differentiation of microbial function through sediment-hosted aquifers and enrichment of novel symbionts in the deep terrestrial subsurface.</title>
        <authorList>
            <person name="Probst A.J."/>
            <person name="Ladd B."/>
            <person name="Jarett J.K."/>
            <person name="Geller-Mcgrath D.E."/>
            <person name="Sieber C.M."/>
            <person name="Emerson J.B."/>
            <person name="Anantharaman K."/>
            <person name="Thomas B.C."/>
            <person name="Malmstrom R."/>
            <person name="Stieglmeier M."/>
            <person name="Klingl A."/>
            <person name="Woyke T."/>
            <person name="Ryan C.M."/>
            <person name="Banfield J.F."/>
        </authorList>
    </citation>
    <scope>NUCLEOTIDE SEQUENCE [LARGE SCALE GENOMIC DNA]</scope>
    <source>
        <strain evidence="1">CG11_big_fil_rev_8_21_14_0_20_37_11</strain>
    </source>
</reference>
<evidence type="ECO:0000313" key="2">
    <source>
        <dbReference type="Proteomes" id="UP000230707"/>
    </source>
</evidence>
<dbReference type="Proteomes" id="UP000230707">
    <property type="component" value="Unassembled WGS sequence"/>
</dbReference>
<comment type="caution">
    <text evidence="1">The sequence shown here is derived from an EMBL/GenBank/DDBJ whole genome shotgun (WGS) entry which is preliminary data.</text>
</comment>
<sequence>MPDEGPHPTPPPEAISAVKVVQPQAERKVRIPFNRQISLAEVPNLDPEQVPYGMLVKLEDERGQTVFQTLEDPDPEGRL</sequence>
<proteinExistence type="predicted"/>
<accession>A0A2H0NI86</accession>
<protein>
    <submittedName>
        <fullName evidence="1">Uncharacterized protein</fullName>
    </submittedName>
</protein>
<organism evidence="1 2">
    <name type="scientific">Candidatus Gottesmanbacteria bacterium CG11_big_fil_rev_8_21_14_0_20_37_11</name>
    <dbReference type="NCBI Taxonomy" id="1974575"/>
    <lineage>
        <taxon>Bacteria</taxon>
        <taxon>Candidatus Gottesmaniibacteriota</taxon>
    </lineage>
</organism>
<dbReference type="AlphaFoldDB" id="A0A2H0NI86"/>